<dbReference type="GO" id="GO:0001730">
    <property type="term" value="F:2'-5'-oligoadenylate synthetase activity"/>
    <property type="evidence" value="ECO:0007669"/>
    <property type="project" value="TreeGrafter"/>
</dbReference>
<gene>
    <name evidence="2" type="ORF">SEMRO_1041_G234580.1</name>
</gene>
<dbReference type="GO" id="GO:0005829">
    <property type="term" value="C:cytosol"/>
    <property type="evidence" value="ECO:0007669"/>
    <property type="project" value="TreeGrafter"/>
</dbReference>
<dbReference type="Gene3D" id="1.10.1410.20">
    <property type="entry name" value="2'-5'-oligoadenylate synthetase 1, domain 2"/>
    <property type="match status" value="1"/>
</dbReference>
<dbReference type="SUPFAM" id="SSF81301">
    <property type="entry name" value="Nucleotidyltransferase"/>
    <property type="match status" value="1"/>
</dbReference>
<proteinExistence type="predicted"/>
<protein>
    <submittedName>
        <fullName evidence="2">2'-5'-oligoadenylate</fullName>
    </submittedName>
</protein>
<dbReference type="PROSITE" id="PS50152">
    <property type="entry name" value="25A_SYNTH_3"/>
    <property type="match status" value="1"/>
</dbReference>
<organism evidence="2 3">
    <name type="scientific">Seminavis robusta</name>
    <dbReference type="NCBI Taxonomy" id="568900"/>
    <lineage>
        <taxon>Eukaryota</taxon>
        <taxon>Sar</taxon>
        <taxon>Stramenopiles</taxon>
        <taxon>Ochrophyta</taxon>
        <taxon>Bacillariophyta</taxon>
        <taxon>Bacillariophyceae</taxon>
        <taxon>Bacillariophycidae</taxon>
        <taxon>Naviculales</taxon>
        <taxon>Naviculaceae</taxon>
        <taxon>Seminavis</taxon>
    </lineage>
</organism>
<dbReference type="GO" id="GO:0005654">
    <property type="term" value="C:nucleoplasm"/>
    <property type="evidence" value="ECO:0007669"/>
    <property type="project" value="TreeGrafter"/>
</dbReference>
<reference evidence="2" key="1">
    <citation type="submission" date="2020-06" db="EMBL/GenBank/DDBJ databases">
        <authorList>
            <consortium name="Plant Systems Biology data submission"/>
        </authorList>
    </citation>
    <scope>NUCLEOTIDE SEQUENCE</scope>
    <source>
        <strain evidence="2">D6</strain>
    </source>
</reference>
<feature type="compositionally biased region" description="Basic and acidic residues" evidence="1">
    <location>
        <begin position="302"/>
        <end position="314"/>
    </location>
</feature>
<dbReference type="GO" id="GO:0003725">
    <property type="term" value="F:double-stranded RNA binding"/>
    <property type="evidence" value="ECO:0007669"/>
    <property type="project" value="TreeGrafter"/>
</dbReference>
<keyword evidence="3" id="KW-1185">Reference proteome</keyword>
<evidence type="ECO:0000313" key="3">
    <source>
        <dbReference type="Proteomes" id="UP001153069"/>
    </source>
</evidence>
<comment type="caution">
    <text evidence="2">The sequence shown here is derived from an EMBL/GenBank/DDBJ whole genome shotgun (WGS) entry which is preliminary data.</text>
</comment>
<dbReference type="AlphaFoldDB" id="A0A9N8HMZ6"/>
<evidence type="ECO:0000313" key="2">
    <source>
        <dbReference type="EMBL" id="CAB9519731.1"/>
    </source>
</evidence>
<feature type="region of interest" description="Disordered" evidence="1">
    <location>
        <begin position="300"/>
        <end position="324"/>
    </location>
</feature>
<dbReference type="Proteomes" id="UP001153069">
    <property type="component" value="Unassembled WGS sequence"/>
</dbReference>
<accession>A0A9N8HMZ6</accession>
<dbReference type="PANTHER" id="PTHR11258">
    <property type="entry name" value="2-5 OLIGOADENYLATE SYNTHETASE"/>
    <property type="match status" value="1"/>
</dbReference>
<dbReference type="Gene3D" id="3.30.460.10">
    <property type="entry name" value="Beta Polymerase, domain 2"/>
    <property type="match status" value="1"/>
</dbReference>
<dbReference type="OrthoDB" id="9978031at2759"/>
<sequence length="450" mass="51721">MTQEDHWAWIDCDSKSEQDRYINDLLPDREVFKGHKSALGQIVHVIHTHLSNTNNNLCQQAAIIKVQYIKTCGSVGKHTDSSKSSDLDLVVHIQDLDPQQDLSKRTSEILGEIQMALDKEYPGTRDTSWHRTFGLQYVIEGMEIDIFIGCTNIKPKDFLQVESRRQRSYMAASVFRYATYFMKKQGVVFKDLVRIVKDWRDSYYPSWPPQCKPESYLIEVLLLHTCRQALPRIFNEKRNSVCWSIPSTPNLISFLLLHFFQMVGQVELYQKGQKYTKDNMSLSIVFDTYYQQADIPWNEPDPLFRRPNKTDKKQKNSAKPAAKKHINSRHATALVLDPVNPTNNLWLSLADASIFINRAKSTAKILRNHNNNNSKNSKDCVAVNNHNRNSKDWVAVSNHNKNSHDCVAVKNHNKNSNDCVAVSNHNKTSKDCVAVKIYKLRDAIEVQVSS</sequence>
<evidence type="ECO:0000256" key="1">
    <source>
        <dbReference type="SAM" id="MobiDB-lite"/>
    </source>
</evidence>
<dbReference type="InterPro" id="IPR043519">
    <property type="entry name" value="NT_sf"/>
</dbReference>
<dbReference type="PANTHER" id="PTHR11258:SF11">
    <property type="entry name" value="C2H2-TYPE DOMAIN-CONTAINING PROTEIN"/>
    <property type="match status" value="1"/>
</dbReference>
<dbReference type="EMBL" id="CAICTM010001039">
    <property type="protein sequence ID" value="CAB9519731.1"/>
    <property type="molecule type" value="Genomic_DNA"/>
</dbReference>
<dbReference type="GO" id="GO:0016020">
    <property type="term" value="C:membrane"/>
    <property type="evidence" value="ECO:0007669"/>
    <property type="project" value="TreeGrafter"/>
</dbReference>
<name>A0A9N8HMZ6_9STRA</name>